<evidence type="ECO:0000256" key="3">
    <source>
        <dbReference type="ARBA" id="ARBA00022806"/>
    </source>
</evidence>
<dbReference type="Gene3D" id="3.40.50.300">
    <property type="entry name" value="P-loop containing nucleotide triphosphate hydrolases"/>
    <property type="match status" value="2"/>
</dbReference>
<accession>A0ABU3GFH4</accession>
<dbReference type="InterPro" id="IPR041679">
    <property type="entry name" value="DNA2/NAM7-like_C"/>
</dbReference>
<dbReference type="SMART" id="SM00382">
    <property type="entry name" value="AAA"/>
    <property type="match status" value="1"/>
</dbReference>
<evidence type="ECO:0000259" key="5">
    <source>
        <dbReference type="SMART" id="SM00382"/>
    </source>
</evidence>
<gene>
    <name evidence="6" type="ORF">Q9S78_02085</name>
</gene>
<comment type="caution">
    <text evidence="6">The sequence shown here is derived from an EMBL/GenBank/DDBJ whole genome shotgun (WGS) entry which is preliminary data.</text>
</comment>
<keyword evidence="2" id="KW-0378">Hydrolase</keyword>
<sequence length="1379" mass="150767">MHPDDASFIHERVALGLPHRQVRPALRGIQDAGDEWGQAKVHDLQTAFGAASLLGGSFTVTGSTTQPGLRYRAAPLVQFLTPSLRVGQFLIETEFQADTSTFRREHDLDAIVFAELPGPLQFTRVRPDVIEVVAARDSGLGSRAVSVEGDILAVDASDTRLGLRIIDVKLTSEPGPRYFAELAYYALTLAAFLEEEGLADRFFVSAHPAIWPGSEAESALQTSTAAGLALSARYDAFHEDLETVPMRTFLAQVRRVLRVDIPRVLGERLEGLPWSVTPACQGCENLGQKFSTTPGTSGSAWDPRHCLPEAEAKQHLSRIPFLTRGAFQVLRSHGTTTVTDLAGMDTTDETFDSHHRLRGQRQIVSRRAQALNGADVVALDSDVYTTAAIPSWARLRIYLTADFDPGSAVSLAFGLSWSWLERGWQPSSIGRTRVHHTDVKSPDAEWNALSALLDDLSTLIEECTARDNTETVQVYVWDTVTFEHMTRVVGRHLERILASGRLQRLVWLFPPDEILNSPVLTEAPAVSIVRNAAKATLALDLAHTYTLLGVARQLRDGDSPYPLNVPAFWEDPFTDQIPPERAHQVWNPRRAPSAPTPAELSSRLLQTVSTKLRALSEVTGILTDAFRDRNARRAPQLRQLSAPALQGATSPLGVLLVAYAKLDRAVAKLDAAQVRALPTEEKEAKFETAVLTEITGQERGVELEGLSLPALPNRRVFRLRPGSVDVKVKPGDFSWAVVPEGLAMDLDTTVNSFVRRVSIPGLSAWWAGRDDYRTTLGDVLGATIVAIDRNSGTLVVDLDTWGNRADIRLQLLQAGALRGHGLLTLESVQKEFFVKRLEEATKNIGNPPASVRDPLIDSALGRTLRPRAGDEHPAGELLWDAATLNATDVGRDMQTVRSTAATVVSALNESQSAAWESALSRRVTLIWGPPGTGKTATVRSILQGFAATGQPLRVAVAAFTYTAIDTVLQSLIPNLGAEVLVRRLSSGSRESPSWLAPDMNVQRNTPEYGDFIEDLDSGSPVFVFGTTEQLHSAITTRGERGNRATFDVIIIDEAGQLDVGHALLLLSGASPGAQLIVAGDHLQLAPIHAAEPPLGLENKVGSIYNYLLLDQGVPQEKLLVNYRSNSTIVELGKLAGYPDALHAHSPNLRIQYRDDVDLAGVRDSLEVSSHLLEAADPSRVAVALTYVEGVSGQWNDFESATVAGLVRWYRATLSRGLSTADASPMTEEYFWTQAIGIVSLHRAQRSRIIELLRAAFVTDTSDERVPGWIDGAVDTVERFQGQERDVIIATYAVGDPDTVAEEEDFLHNLNRFNVLATRARAKLIVLASREIIQHTSNDLETIRTSEMLKDFVDVFCADEIAIRLPSPTGDVDVECRWRT</sequence>
<dbReference type="SUPFAM" id="SSF52540">
    <property type="entry name" value="P-loop containing nucleoside triphosphate hydrolases"/>
    <property type="match status" value="1"/>
</dbReference>
<dbReference type="PANTHER" id="PTHR43788:SF8">
    <property type="entry name" value="DNA-BINDING PROTEIN SMUBP-2"/>
    <property type="match status" value="1"/>
</dbReference>
<dbReference type="InterPro" id="IPR027417">
    <property type="entry name" value="P-loop_NTPase"/>
</dbReference>
<dbReference type="InterPro" id="IPR050534">
    <property type="entry name" value="Coronavir_polyprotein_1ab"/>
</dbReference>
<evidence type="ECO:0000256" key="1">
    <source>
        <dbReference type="ARBA" id="ARBA00022741"/>
    </source>
</evidence>
<dbReference type="InterPro" id="IPR047187">
    <property type="entry name" value="SF1_C_Upf1"/>
</dbReference>
<keyword evidence="1" id="KW-0547">Nucleotide-binding</keyword>
<keyword evidence="4" id="KW-0067">ATP-binding</keyword>
<name>A0ABU3GFH4_9MICO</name>
<dbReference type="CDD" id="cd18808">
    <property type="entry name" value="SF1_C_Upf1"/>
    <property type="match status" value="1"/>
</dbReference>
<keyword evidence="3" id="KW-0347">Helicase</keyword>
<dbReference type="Pfam" id="PF13604">
    <property type="entry name" value="AAA_30"/>
    <property type="match status" value="1"/>
</dbReference>
<reference evidence="6 7" key="1">
    <citation type="submission" date="2023-08" db="EMBL/GenBank/DDBJ databases">
        <title>Microbacterium aquilitoris sp. nov. and Microbacterium gwkjibeachense sp. nov., isolated from beach.</title>
        <authorList>
            <person name="Lee S.D."/>
            <person name="Yang H."/>
            <person name="Kim I."/>
        </authorList>
    </citation>
    <scope>NUCLEOTIDE SEQUENCE [LARGE SCALE GENOMIC DNA]</scope>
    <source>
        <strain evidence="6 7">KSW-18</strain>
    </source>
</reference>
<dbReference type="PANTHER" id="PTHR43788">
    <property type="entry name" value="DNA2/NAM7 HELICASE FAMILY MEMBER"/>
    <property type="match status" value="1"/>
</dbReference>
<keyword evidence="7" id="KW-1185">Reference proteome</keyword>
<evidence type="ECO:0000256" key="2">
    <source>
        <dbReference type="ARBA" id="ARBA00022801"/>
    </source>
</evidence>
<dbReference type="InterPro" id="IPR003593">
    <property type="entry name" value="AAA+_ATPase"/>
</dbReference>
<dbReference type="Pfam" id="PF13087">
    <property type="entry name" value="AAA_12"/>
    <property type="match status" value="1"/>
</dbReference>
<organism evidence="6 7">
    <name type="scientific">Microbacterium aquilitoris</name>
    <dbReference type="NCBI Taxonomy" id="3067307"/>
    <lineage>
        <taxon>Bacteria</taxon>
        <taxon>Bacillati</taxon>
        <taxon>Actinomycetota</taxon>
        <taxon>Actinomycetes</taxon>
        <taxon>Micrococcales</taxon>
        <taxon>Microbacteriaceae</taxon>
        <taxon>Microbacterium</taxon>
    </lineage>
</organism>
<dbReference type="EMBL" id="JAUZVT010000001">
    <property type="protein sequence ID" value="MDT3329448.1"/>
    <property type="molecule type" value="Genomic_DNA"/>
</dbReference>
<feature type="domain" description="AAA+ ATPase" evidence="5">
    <location>
        <begin position="920"/>
        <end position="1100"/>
    </location>
</feature>
<dbReference type="RefSeq" id="WP_311868602.1">
    <property type="nucleotide sequence ID" value="NZ_JAUZVT010000001.1"/>
</dbReference>
<evidence type="ECO:0000313" key="7">
    <source>
        <dbReference type="Proteomes" id="UP001262835"/>
    </source>
</evidence>
<protein>
    <submittedName>
        <fullName evidence="6">AAA domain-containing protein</fullName>
    </submittedName>
</protein>
<dbReference type="Proteomes" id="UP001262835">
    <property type="component" value="Unassembled WGS sequence"/>
</dbReference>
<evidence type="ECO:0000256" key="4">
    <source>
        <dbReference type="ARBA" id="ARBA00022840"/>
    </source>
</evidence>
<evidence type="ECO:0000313" key="6">
    <source>
        <dbReference type="EMBL" id="MDT3329448.1"/>
    </source>
</evidence>
<proteinExistence type="predicted"/>